<organism evidence="1">
    <name type="scientific">marine sediment metagenome</name>
    <dbReference type="NCBI Taxonomy" id="412755"/>
    <lineage>
        <taxon>unclassified sequences</taxon>
        <taxon>metagenomes</taxon>
        <taxon>ecological metagenomes</taxon>
    </lineage>
</organism>
<dbReference type="AlphaFoldDB" id="A0A0F9FUU4"/>
<protein>
    <submittedName>
        <fullName evidence="1">Uncharacterized protein</fullName>
    </submittedName>
</protein>
<dbReference type="EMBL" id="LAZR01031032">
    <property type="protein sequence ID" value="KKL54907.1"/>
    <property type="molecule type" value="Genomic_DNA"/>
</dbReference>
<proteinExistence type="predicted"/>
<comment type="caution">
    <text evidence="1">The sequence shown here is derived from an EMBL/GenBank/DDBJ whole genome shotgun (WGS) entry which is preliminary data.</text>
</comment>
<reference evidence="1" key="1">
    <citation type="journal article" date="2015" name="Nature">
        <title>Complex archaea that bridge the gap between prokaryotes and eukaryotes.</title>
        <authorList>
            <person name="Spang A."/>
            <person name="Saw J.H."/>
            <person name="Jorgensen S.L."/>
            <person name="Zaremba-Niedzwiedzka K."/>
            <person name="Martijn J."/>
            <person name="Lind A.E."/>
            <person name="van Eijk R."/>
            <person name="Schleper C."/>
            <person name="Guy L."/>
            <person name="Ettema T.J."/>
        </authorList>
    </citation>
    <scope>NUCLEOTIDE SEQUENCE</scope>
</reference>
<accession>A0A0F9FUU4</accession>
<name>A0A0F9FUU4_9ZZZZ</name>
<sequence>MKRLSISVLFLVFLFSSAQVFAEYDRTQVVKVMRNNAKMMRQLETAAENEDFFAIAEAFMELARGSNAIKDYDPKRGTQSAWKKTHLELIRAAFDGIGYCANEDTEAIWDVIADIGALNSQGHMAHK</sequence>
<evidence type="ECO:0000313" key="1">
    <source>
        <dbReference type="EMBL" id="KKL54907.1"/>
    </source>
</evidence>
<gene>
    <name evidence="1" type="ORF">LCGC14_2260700</name>
</gene>